<dbReference type="HAMAP" id="MF_00010">
    <property type="entry name" value="UPF0060"/>
    <property type="match status" value="1"/>
</dbReference>
<dbReference type="AlphaFoldDB" id="A0A7M1BAN4"/>
<keyword evidence="7" id="KW-1185">Reference proteome</keyword>
<feature type="transmembrane region" description="Helical" evidence="5">
    <location>
        <begin position="61"/>
        <end position="78"/>
    </location>
</feature>
<reference evidence="6 7" key="1">
    <citation type="submission" date="2019-07" db="EMBL/GenBank/DDBJ databases">
        <title>Sulfurimonas paralvinellae sp. nov., a novel mesophilic, hydrogen- and sulfur-oxidizing chemolithoautotroph within the Epsilonproteo- bacteria isolated from a deep-sea hydrothermal vent polychaete nest, reclassification of Thiomicrospira denitrificans as Sulfurimonas denitrificans comb. nov. and emended description of the genus Sulfurimonas.</title>
        <authorList>
            <person name="Wang S."/>
            <person name="Jiang L."/>
            <person name="Shao Z."/>
        </authorList>
    </citation>
    <scope>NUCLEOTIDE SEQUENCE [LARGE SCALE GENOMIC DNA]</scope>
    <source>
        <strain evidence="6 7">GO25</strain>
        <plasmid evidence="6 7">unnamed</plasmid>
    </source>
</reference>
<dbReference type="InterPro" id="IPR037185">
    <property type="entry name" value="EmrE-like"/>
</dbReference>
<keyword evidence="3 5" id="KW-1133">Transmembrane helix</keyword>
<keyword evidence="2 5" id="KW-0812">Transmembrane</keyword>
<dbReference type="InterPro" id="IPR003844">
    <property type="entry name" value="UPF0060"/>
</dbReference>
<keyword evidence="6" id="KW-0614">Plasmid</keyword>
<dbReference type="Pfam" id="PF02694">
    <property type="entry name" value="UPF0060"/>
    <property type="match status" value="1"/>
</dbReference>
<feature type="transmembrane region" description="Helical" evidence="5">
    <location>
        <begin position="7"/>
        <end position="26"/>
    </location>
</feature>
<gene>
    <name evidence="6" type="ORF">FM071_10415</name>
</gene>
<dbReference type="KEGG" id="spal:FM071_10415"/>
<proteinExistence type="inferred from homology"/>
<evidence type="ECO:0000313" key="6">
    <source>
        <dbReference type="EMBL" id="QOP46780.1"/>
    </source>
</evidence>
<name>A0A7M1BAN4_9BACT</name>
<dbReference type="NCBIfam" id="NF002586">
    <property type="entry name" value="PRK02237.1"/>
    <property type="match status" value="1"/>
</dbReference>
<dbReference type="EMBL" id="CP041407">
    <property type="protein sequence ID" value="QOP46780.1"/>
    <property type="molecule type" value="Genomic_DNA"/>
</dbReference>
<accession>A0A7M1BAN4</accession>
<dbReference type="PANTHER" id="PTHR36116:SF1">
    <property type="entry name" value="UPF0060 MEMBRANE PROTEIN YNFA"/>
    <property type="match status" value="1"/>
</dbReference>
<dbReference type="PANTHER" id="PTHR36116">
    <property type="entry name" value="UPF0060 MEMBRANE PROTEIN YNFA"/>
    <property type="match status" value="1"/>
</dbReference>
<evidence type="ECO:0000256" key="2">
    <source>
        <dbReference type="ARBA" id="ARBA00022692"/>
    </source>
</evidence>
<evidence type="ECO:0000256" key="4">
    <source>
        <dbReference type="ARBA" id="ARBA00023136"/>
    </source>
</evidence>
<evidence type="ECO:0000256" key="1">
    <source>
        <dbReference type="ARBA" id="ARBA00022475"/>
    </source>
</evidence>
<keyword evidence="4 5" id="KW-0472">Membrane</keyword>
<keyword evidence="1 5" id="KW-1003">Cell membrane</keyword>
<dbReference type="SUPFAM" id="SSF103481">
    <property type="entry name" value="Multidrug resistance efflux transporter EmrE"/>
    <property type="match status" value="1"/>
</dbReference>
<evidence type="ECO:0000256" key="5">
    <source>
        <dbReference type="HAMAP-Rule" id="MF_00010"/>
    </source>
</evidence>
<dbReference type="Proteomes" id="UP000593580">
    <property type="component" value="Plasmid unnamed"/>
</dbReference>
<feature type="transmembrane region" description="Helical" evidence="5">
    <location>
        <begin position="32"/>
        <end position="49"/>
    </location>
</feature>
<dbReference type="Gene3D" id="1.10.3730.20">
    <property type="match status" value="1"/>
</dbReference>
<comment type="subcellular location">
    <subcellularLocation>
        <location evidence="5">Cell membrane</location>
        <topology evidence="5">Multi-pass membrane protein</topology>
    </subcellularLocation>
</comment>
<evidence type="ECO:0000313" key="7">
    <source>
        <dbReference type="Proteomes" id="UP000593580"/>
    </source>
</evidence>
<protein>
    <submittedName>
        <fullName evidence="6">YnfA family protein</fullName>
    </submittedName>
</protein>
<evidence type="ECO:0000256" key="3">
    <source>
        <dbReference type="ARBA" id="ARBA00022989"/>
    </source>
</evidence>
<dbReference type="RefSeq" id="WP_193112124.1">
    <property type="nucleotide sequence ID" value="NZ_CP041407.1"/>
</dbReference>
<sequence>MITNIGLFFTGAFFEIFGCYSFWLYFKENKHSFWLGIGLISLVVFAYVLTKIDLTHAGRVYATYGGIYIFSSLLWLYFVENEVLNKWDIIGSITAFIGVLIIYVGNKS</sequence>
<organism evidence="6 7">
    <name type="scientific">Sulfurimonas paralvinellae</name>
    <dbReference type="NCBI Taxonomy" id="317658"/>
    <lineage>
        <taxon>Bacteria</taxon>
        <taxon>Pseudomonadati</taxon>
        <taxon>Campylobacterota</taxon>
        <taxon>Epsilonproteobacteria</taxon>
        <taxon>Campylobacterales</taxon>
        <taxon>Sulfurimonadaceae</taxon>
        <taxon>Sulfurimonas</taxon>
    </lineage>
</organism>
<dbReference type="GO" id="GO:0005886">
    <property type="term" value="C:plasma membrane"/>
    <property type="evidence" value="ECO:0007669"/>
    <property type="project" value="UniProtKB-SubCell"/>
</dbReference>
<feature type="transmembrane region" description="Helical" evidence="5">
    <location>
        <begin position="84"/>
        <end position="105"/>
    </location>
</feature>
<geneLocation type="plasmid" evidence="6 7">
    <name>unnamed</name>
</geneLocation>
<comment type="similarity">
    <text evidence="5">Belongs to the UPF0060 family.</text>
</comment>